<dbReference type="Gene3D" id="3.90.180.10">
    <property type="entry name" value="Medium-chain alcohol dehydrogenases, catalytic domain"/>
    <property type="match status" value="1"/>
</dbReference>
<reference evidence="4" key="1">
    <citation type="journal article" date="2019" name="Int. J. Syst. Evol. Microbiol.">
        <title>The Global Catalogue of Microorganisms (GCM) 10K type strain sequencing project: providing services to taxonomists for standard genome sequencing and annotation.</title>
        <authorList>
            <consortium name="The Broad Institute Genomics Platform"/>
            <consortium name="The Broad Institute Genome Sequencing Center for Infectious Disease"/>
            <person name="Wu L."/>
            <person name="Ma J."/>
        </authorList>
    </citation>
    <scope>NUCLEOTIDE SEQUENCE [LARGE SCALE GENOMIC DNA]</scope>
    <source>
        <strain evidence="4">JCM 18542</strain>
    </source>
</reference>
<feature type="domain" description="Enoyl reductase (ER)" evidence="2">
    <location>
        <begin position="17"/>
        <end position="303"/>
    </location>
</feature>
<dbReference type="InterPro" id="IPR020843">
    <property type="entry name" value="ER"/>
</dbReference>
<protein>
    <submittedName>
        <fullName evidence="3">NADP-dependent oxidoreductase</fullName>
    </submittedName>
</protein>
<name>A0ABP9C4T5_9ACTN</name>
<dbReference type="SUPFAM" id="SSF50129">
    <property type="entry name" value="GroES-like"/>
    <property type="match status" value="1"/>
</dbReference>
<dbReference type="EMBL" id="BAABKQ010000001">
    <property type="protein sequence ID" value="GAA4804555.1"/>
    <property type="molecule type" value="Genomic_DNA"/>
</dbReference>
<dbReference type="SUPFAM" id="SSF51735">
    <property type="entry name" value="NAD(P)-binding Rossmann-fold domains"/>
    <property type="match status" value="1"/>
</dbReference>
<dbReference type="CDD" id="cd05289">
    <property type="entry name" value="MDR_like_2"/>
    <property type="match status" value="1"/>
</dbReference>
<dbReference type="RefSeq" id="WP_200175015.1">
    <property type="nucleotide sequence ID" value="NZ_BAABKQ010000001.1"/>
</dbReference>
<dbReference type="InterPro" id="IPR036291">
    <property type="entry name" value="NAD(P)-bd_dom_sf"/>
</dbReference>
<keyword evidence="4" id="KW-1185">Reference proteome</keyword>
<sequence>MDDSPDTMRAVSYSAYGGPSVLTPGRVDVPHAGAAQVRIRVRAASVNPFDLKKRAGMFAGDAGAPPRPVIPGVEASGVVDEVGADAVGVAVGDEVFGLGPATFAEHAVLEHWAVRPAAWTWAQAASVSTAAEAALRALELLGVGEGATLMIDGASGSVGFAAAQLALTRGIAVLGTASPAKQERLRVLGVEPLDHGPGLDDRVASLEPDSVDAVLDASGRGSLDELIAIAGGPDRVVTLANFDAPDKGVRVSSVPSAFGALQLTAGLAADGRFEVVVDSEHPLDQAAAAHARAEAGADGKVVVLP</sequence>
<dbReference type="Pfam" id="PF08240">
    <property type="entry name" value="ADH_N"/>
    <property type="match status" value="1"/>
</dbReference>
<dbReference type="InterPro" id="IPR051603">
    <property type="entry name" value="Zinc-ADH_QOR/CCCR"/>
</dbReference>
<evidence type="ECO:0000313" key="3">
    <source>
        <dbReference type="EMBL" id="GAA4804555.1"/>
    </source>
</evidence>
<organism evidence="3 4">
    <name type="scientific">Tomitella cavernea</name>
    <dbReference type="NCBI Taxonomy" id="1387982"/>
    <lineage>
        <taxon>Bacteria</taxon>
        <taxon>Bacillati</taxon>
        <taxon>Actinomycetota</taxon>
        <taxon>Actinomycetes</taxon>
        <taxon>Mycobacteriales</taxon>
        <taxon>Tomitella</taxon>
    </lineage>
</organism>
<evidence type="ECO:0000313" key="4">
    <source>
        <dbReference type="Proteomes" id="UP001500839"/>
    </source>
</evidence>
<proteinExistence type="predicted"/>
<dbReference type="Gene3D" id="3.40.50.720">
    <property type="entry name" value="NAD(P)-binding Rossmann-like Domain"/>
    <property type="match status" value="1"/>
</dbReference>
<dbReference type="Proteomes" id="UP001500839">
    <property type="component" value="Unassembled WGS sequence"/>
</dbReference>
<dbReference type="PANTHER" id="PTHR44154">
    <property type="entry name" value="QUINONE OXIDOREDUCTASE"/>
    <property type="match status" value="1"/>
</dbReference>
<accession>A0ABP9C4T5</accession>
<dbReference type="SMART" id="SM00829">
    <property type="entry name" value="PKS_ER"/>
    <property type="match status" value="1"/>
</dbReference>
<comment type="caution">
    <text evidence="3">The sequence shown here is derived from an EMBL/GenBank/DDBJ whole genome shotgun (WGS) entry which is preliminary data.</text>
</comment>
<dbReference type="InterPro" id="IPR011032">
    <property type="entry name" value="GroES-like_sf"/>
</dbReference>
<gene>
    <name evidence="3" type="ORF">GCM10023353_03890</name>
</gene>
<dbReference type="PANTHER" id="PTHR44154:SF1">
    <property type="entry name" value="QUINONE OXIDOREDUCTASE"/>
    <property type="match status" value="1"/>
</dbReference>
<evidence type="ECO:0000256" key="1">
    <source>
        <dbReference type="ARBA" id="ARBA00022857"/>
    </source>
</evidence>
<evidence type="ECO:0000259" key="2">
    <source>
        <dbReference type="SMART" id="SM00829"/>
    </source>
</evidence>
<dbReference type="InterPro" id="IPR013154">
    <property type="entry name" value="ADH-like_N"/>
</dbReference>
<dbReference type="Pfam" id="PF13602">
    <property type="entry name" value="ADH_zinc_N_2"/>
    <property type="match status" value="1"/>
</dbReference>
<keyword evidence="1" id="KW-0521">NADP</keyword>